<evidence type="ECO:0008006" key="17">
    <source>
        <dbReference type="Google" id="ProtNLM"/>
    </source>
</evidence>
<dbReference type="OrthoDB" id="10068367at2759"/>
<feature type="domain" description="Homeobox" evidence="14">
    <location>
        <begin position="164"/>
        <end position="224"/>
    </location>
</feature>
<evidence type="ECO:0000256" key="1">
    <source>
        <dbReference type="ARBA" id="ARBA00004123"/>
    </source>
</evidence>
<dbReference type="GO" id="GO:0030182">
    <property type="term" value="P:neuron differentiation"/>
    <property type="evidence" value="ECO:0007669"/>
    <property type="project" value="TreeGrafter"/>
</dbReference>
<feature type="domain" description="LIM zinc-binding" evidence="13">
    <location>
        <begin position="78"/>
        <end position="145"/>
    </location>
</feature>
<evidence type="ECO:0000313" key="16">
    <source>
        <dbReference type="Proteomes" id="UP000708208"/>
    </source>
</evidence>
<feature type="region of interest" description="Disordered" evidence="12">
    <location>
        <begin position="219"/>
        <end position="238"/>
    </location>
</feature>
<dbReference type="SMART" id="SM00389">
    <property type="entry name" value="HOX"/>
    <property type="match status" value="1"/>
</dbReference>
<dbReference type="GO" id="GO:0005634">
    <property type="term" value="C:nucleus"/>
    <property type="evidence" value="ECO:0007669"/>
    <property type="project" value="UniProtKB-SubCell"/>
</dbReference>
<evidence type="ECO:0000256" key="12">
    <source>
        <dbReference type="SAM" id="MobiDB-lite"/>
    </source>
</evidence>
<dbReference type="PROSITE" id="PS00478">
    <property type="entry name" value="LIM_DOMAIN_1"/>
    <property type="match status" value="1"/>
</dbReference>
<keyword evidence="3" id="KW-0677">Repeat</keyword>
<feature type="DNA-binding region" description="Homeobox" evidence="9">
    <location>
        <begin position="166"/>
        <end position="225"/>
    </location>
</feature>
<reference evidence="15" key="1">
    <citation type="submission" date="2021-06" db="EMBL/GenBank/DDBJ databases">
        <authorList>
            <person name="Hodson N. C."/>
            <person name="Mongue J. A."/>
            <person name="Jaron S. K."/>
        </authorList>
    </citation>
    <scope>NUCLEOTIDE SEQUENCE</scope>
</reference>
<keyword evidence="4 10" id="KW-0862">Zinc</keyword>
<dbReference type="InterPro" id="IPR050453">
    <property type="entry name" value="LIM_Homeobox_TF"/>
</dbReference>
<dbReference type="PROSITE" id="PS50071">
    <property type="entry name" value="HOMEOBOX_2"/>
    <property type="match status" value="1"/>
</dbReference>
<evidence type="ECO:0000256" key="2">
    <source>
        <dbReference type="ARBA" id="ARBA00022723"/>
    </source>
</evidence>
<dbReference type="Proteomes" id="UP000708208">
    <property type="component" value="Unassembled WGS sequence"/>
</dbReference>
<dbReference type="PROSITE" id="PS50023">
    <property type="entry name" value="LIM_DOMAIN_2"/>
    <property type="match status" value="2"/>
</dbReference>
<dbReference type="Pfam" id="PF00412">
    <property type="entry name" value="LIM"/>
    <property type="match status" value="2"/>
</dbReference>
<evidence type="ECO:0000256" key="9">
    <source>
        <dbReference type="PROSITE-ProRule" id="PRU00108"/>
    </source>
</evidence>
<evidence type="ECO:0000256" key="3">
    <source>
        <dbReference type="ARBA" id="ARBA00022737"/>
    </source>
</evidence>
<dbReference type="GO" id="GO:0000977">
    <property type="term" value="F:RNA polymerase II transcription regulatory region sequence-specific DNA binding"/>
    <property type="evidence" value="ECO:0007669"/>
    <property type="project" value="TreeGrafter"/>
</dbReference>
<dbReference type="PANTHER" id="PTHR24208">
    <property type="entry name" value="LIM/HOMEOBOX PROTEIN LHX"/>
    <property type="match status" value="1"/>
</dbReference>
<organism evidence="15 16">
    <name type="scientific">Allacma fusca</name>
    <dbReference type="NCBI Taxonomy" id="39272"/>
    <lineage>
        <taxon>Eukaryota</taxon>
        <taxon>Metazoa</taxon>
        <taxon>Ecdysozoa</taxon>
        <taxon>Arthropoda</taxon>
        <taxon>Hexapoda</taxon>
        <taxon>Collembola</taxon>
        <taxon>Symphypleona</taxon>
        <taxon>Sminthuridae</taxon>
        <taxon>Allacma</taxon>
    </lineage>
</organism>
<dbReference type="SMART" id="SM00132">
    <property type="entry name" value="LIM"/>
    <property type="match status" value="2"/>
</dbReference>
<evidence type="ECO:0000259" key="13">
    <source>
        <dbReference type="PROSITE" id="PS50023"/>
    </source>
</evidence>
<dbReference type="CDD" id="cd00086">
    <property type="entry name" value="homeodomain"/>
    <property type="match status" value="1"/>
</dbReference>
<evidence type="ECO:0000256" key="8">
    <source>
        <dbReference type="ARBA" id="ARBA00023242"/>
    </source>
</evidence>
<comment type="subcellular location">
    <subcellularLocation>
        <location evidence="1 9 11">Nucleus</location>
    </subcellularLocation>
</comment>
<evidence type="ECO:0000256" key="10">
    <source>
        <dbReference type="PROSITE-ProRule" id="PRU00125"/>
    </source>
</evidence>
<dbReference type="GO" id="GO:0046872">
    <property type="term" value="F:metal ion binding"/>
    <property type="evidence" value="ECO:0007669"/>
    <property type="project" value="UniProtKB-KW"/>
</dbReference>
<dbReference type="InterPro" id="IPR001781">
    <property type="entry name" value="Znf_LIM"/>
</dbReference>
<dbReference type="Pfam" id="PF00046">
    <property type="entry name" value="Homeodomain"/>
    <property type="match status" value="1"/>
</dbReference>
<protein>
    <recommendedName>
        <fullName evidence="17">LIM/homeobox protein Awh</fullName>
    </recommendedName>
</protein>
<feature type="region of interest" description="Disordered" evidence="12">
    <location>
        <begin position="143"/>
        <end position="168"/>
    </location>
</feature>
<dbReference type="GO" id="GO:0000981">
    <property type="term" value="F:DNA-binding transcription factor activity, RNA polymerase II-specific"/>
    <property type="evidence" value="ECO:0007669"/>
    <property type="project" value="TreeGrafter"/>
</dbReference>
<keyword evidence="7 9" id="KW-0371">Homeobox</keyword>
<dbReference type="EMBL" id="CAJVCH010130906">
    <property type="protein sequence ID" value="CAG7726107.1"/>
    <property type="molecule type" value="Genomic_DNA"/>
</dbReference>
<dbReference type="PANTHER" id="PTHR24208:SF127">
    <property type="entry name" value="LIM_HOMEOBOX PROTEIN AWH"/>
    <property type="match status" value="1"/>
</dbReference>
<evidence type="ECO:0000256" key="5">
    <source>
        <dbReference type="ARBA" id="ARBA00023038"/>
    </source>
</evidence>
<keyword evidence="2 10" id="KW-0479">Metal-binding</keyword>
<gene>
    <name evidence="15" type="ORF">AFUS01_LOCUS15036</name>
</gene>
<evidence type="ECO:0000256" key="11">
    <source>
        <dbReference type="RuleBase" id="RU000682"/>
    </source>
</evidence>
<evidence type="ECO:0000259" key="14">
    <source>
        <dbReference type="PROSITE" id="PS50071"/>
    </source>
</evidence>
<feature type="domain" description="LIM zinc-binding" evidence="13">
    <location>
        <begin position="16"/>
        <end position="77"/>
    </location>
</feature>
<keyword evidence="5 10" id="KW-0440">LIM domain</keyword>
<dbReference type="InterPro" id="IPR001356">
    <property type="entry name" value="HD"/>
</dbReference>
<proteinExistence type="predicted"/>
<evidence type="ECO:0000256" key="4">
    <source>
        <dbReference type="ARBA" id="ARBA00022833"/>
    </source>
</evidence>
<name>A0A8J2P568_9HEXA</name>
<keyword evidence="8 9" id="KW-0539">Nucleus</keyword>
<keyword evidence="6 9" id="KW-0238">DNA-binding</keyword>
<evidence type="ECO:0000256" key="6">
    <source>
        <dbReference type="ARBA" id="ARBA00023125"/>
    </source>
</evidence>
<accession>A0A8J2P568</accession>
<dbReference type="FunFam" id="1.10.10.60:FF:000027">
    <property type="entry name" value="LIM/homeobox protein Lhx9"/>
    <property type="match status" value="1"/>
</dbReference>
<sequence length="263" mass="30462">MRKFRKPSFFTSTVDAICATCTEKICERYLLQVNGLQYHSNCLRCNICARNLQSDSSCFFREGQVYCKNDYYRTFGTKCAKCTRWINSSDWIRRARDSHSMCEQVYHLACFACDACKRQLSTGEEFALLDERVLCKTHYQQTVEGPSTDSDESGQDGDHVRSKSKTKRVRTTFTEEQLQVLQANFQLDSNPDGQDFERIAQITGLSKRVTQVWFQNSRARQKKHNNNHKRSANQPFRRQINLRLTSNFAGDSSLLEMETASFS</sequence>
<evidence type="ECO:0000256" key="7">
    <source>
        <dbReference type="ARBA" id="ARBA00023155"/>
    </source>
</evidence>
<feature type="compositionally biased region" description="Basic residues" evidence="12">
    <location>
        <begin position="219"/>
        <end position="231"/>
    </location>
</feature>
<evidence type="ECO:0000313" key="15">
    <source>
        <dbReference type="EMBL" id="CAG7726107.1"/>
    </source>
</evidence>
<comment type="caution">
    <text evidence="15">The sequence shown here is derived from an EMBL/GenBank/DDBJ whole genome shotgun (WGS) entry which is preliminary data.</text>
</comment>
<keyword evidence="16" id="KW-1185">Reference proteome</keyword>
<dbReference type="AlphaFoldDB" id="A0A8J2P568"/>